<sequence length="533" mass="58074">MGVPVKNRRWGLLVAAVLAVTLPAVMAPAVMGVAQEKKDEKQDHKDGAPKAGPDASKADAPKRVTVDRSGTFNGKRVDYTVSAGETYLRDEKGEPVASIFSVAYTKKGANPATRPVTFLYNGGPGSASLWLHMGVFGPKRVQIPADAENPGPPPFPLVDNAFSILDVTDLVFIDPVATGYSHAIGKGEEKDFLGVKEDAKSVAQFVRVWLGDNKRWNSPKFLGGESYGGIRTGAMLPELSGTTSTVSLNGIILISPAMDYTSLTFARGNLVPYWSFLPSYAATAWYHKKVADTSMGFDKFLADARQFAATEYASALILGNRLPPEQHKAVVAKLAHFTGLSPAFIEQSHLKIQDHRFMKELLRDQGKSIGRIDGRYLGEDYDSSGDRPDNDPSLNGMSGAFSAVVNTYFRNDLGLDMGGREYKVLGSLYRRWNYAQVDGGGSEPYRGTDVGPFVGDAMRQNKGMRAFVAMGYYDLATPFFHTENSFNDAGVPTNRVSFNYYPGGHMMYVQPQAIEKLTQDIRKFIVAGSPAQN</sequence>
<keyword evidence="4" id="KW-1185">Reference proteome</keyword>
<feature type="compositionally biased region" description="Basic and acidic residues" evidence="1">
    <location>
        <begin position="35"/>
        <end position="48"/>
    </location>
</feature>
<keyword evidence="3" id="KW-0121">Carboxypeptidase</keyword>
<feature type="signal peptide" evidence="2">
    <location>
        <begin position="1"/>
        <end position="26"/>
    </location>
</feature>
<dbReference type="SUPFAM" id="SSF53474">
    <property type="entry name" value="alpha/beta-Hydrolases"/>
    <property type="match status" value="1"/>
</dbReference>
<feature type="chain" id="PRO_5022011475" evidence="2">
    <location>
        <begin position="27"/>
        <end position="533"/>
    </location>
</feature>
<dbReference type="GO" id="GO:0006508">
    <property type="term" value="P:proteolysis"/>
    <property type="evidence" value="ECO:0007669"/>
    <property type="project" value="InterPro"/>
</dbReference>
<dbReference type="InterPro" id="IPR029058">
    <property type="entry name" value="AB_hydrolase_fold"/>
</dbReference>
<dbReference type="Proteomes" id="UP000316545">
    <property type="component" value="Unassembled WGS sequence"/>
</dbReference>
<dbReference type="GO" id="GO:0004185">
    <property type="term" value="F:serine-type carboxypeptidase activity"/>
    <property type="evidence" value="ECO:0007669"/>
    <property type="project" value="InterPro"/>
</dbReference>
<keyword evidence="3" id="KW-0645">Protease</keyword>
<feature type="compositionally biased region" description="Basic and acidic residues" evidence="1">
    <location>
        <begin position="56"/>
        <end position="66"/>
    </location>
</feature>
<evidence type="ECO:0000313" key="3">
    <source>
        <dbReference type="EMBL" id="TWB28443.1"/>
    </source>
</evidence>
<keyword evidence="3" id="KW-0378">Hydrolase</keyword>
<dbReference type="AlphaFoldDB" id="A0A560G3I3"/>
<keyword evidence="2" id="KW-0732">Signal</keyword>
<comment type="caution">
    <text evidence="3">The sequence shown here is derived from an EMBL/GenBank/DDBJ whole genome shotgun (WGS) entry which is preliminary data.</text>
</comment>
<evidence type="ECO:0000313" key="4">
    <source>
        <dbReference type="Proteomes" id="UP000316545"/>
    </source>
</evidence>
<organism evidence="3 4">
    <name type="scientific">Nitrospirillum amazonense</name>
    <dbReference type="NCBI Taxonomy" id="28077"/>
    <lineage>
        <taxon>Bacteria</taxon>
        <taxon>Pseudomonadati</taxon>
        <taxon>Pseudomonadota</taxon>
        <taxon>Alphaproteobacteria</taxon>
        <taxon>Rhodospirillales</taxon>
        <taxon>Azospirillaceae</taxon>
        <taxon>Nitrospirillum</taxon>
    </lineage>
</organism>
<evidence type="ECO:0000256" key="2">
    <source>
        <dbReference type="SAM" id="SignalP"/>
    </source>
</evidence>
<evidence type="ECO:0000256" key="1">
    <source>
        <dbReference type="SAM" id="MobiDB-lite"/>
    </source>
</evidence>
<dbReference type="Gene3D" id="3.40.50.1820">
    <property type="entry name" value="alpha/beta hydrolase"/>
    <property type="match status" value="1"/>
</dbReference>
<dbReference type="Pfam" id="PF00450">
    <property type="entry name" value="Peptidase_S10"/>
    <property type="match status" value="1"/>
</dbReference>
<feature type="region of interest" description="Disordered" evidence="1">
    <location>
        <begin position="35"/>
        <end position="69"/>
    </location>
</feature>
<gene>
    <name evidence="3" type="ORF">FBZ88_105162</name>
</gene>
<protein>
    <submittedName>
        <fullName evidence="3">Carboxypeptidase C (Cathepsin A)</fullName>
    </submittedName>
</protein>
<dbReference type="InterPro" id="IPR001563">
    <property type="entry name" value="Peptidase_S10"/>
</dbReference>
<proteinExistence type="predicted"/>
<name>A0A560G3I3_9PROT</name>
<reference evidence="3 4" key="1">
    <citation type="submission" date="2019-06" db="EMBL/GenBank/DDBJ databases">
        <title>Genomic Encyclopedia of Type Strains, Phase IV (KMG-V): Genome sequencing to study the core and pangenomes of soil and plant-associated prokaryotes.</title>
        <authorList>
            <person name="Whitman W."/>
        </authorList>
    </citation>
    <scope>NUCLEOTIDE SEQUENCE [LARGE SCALE GENOMIC DNA]</scope>
    <source>
        <strain evidence="3 4">BR 11865</strain>
    </source>
</reference>
<dbReference type="EMBL" id="VITO01000005">
    <property type="protein sequence ID" value="TWB28443.1"/>
    <property type="molecule type" value="Genomic_DNA"/>
</dbReference>
<accession>A0A560G3I3</accession>